<dbReference type="InterPro" id="IPR008844">
    <property type="entry name" value="Spore_GerAC-like"/>
</dbReference>
<gene>
    <name evidence="10" type="primary">gerKC_3</name>
    <name evidence="11" type="ORF">ADS79_15645</name>
    <name evidence="10" type="ORF">BRE01_54760</name>
</gene>
<evidence type="ECO:0000256" key="3">
    <source>
        <dbReference type="ARBA" id="ARBA00022544"/>
    </source>
</evidence>
<dbReference type="InterPro" id="IPR038501">
    <property type="entry name" value="Spore_GerAC_C_sf"/>
</dbReference>
<evidence type="ECO:0000256" key="4">
    <source>
        <dbReference type="ARBA" id="ARBA00022729"/>
    </source>
</evidence>
<dbReference type="EMBL" id="LGIQ01000009">
    <property type="protein sequence ID" value="KNB70378.1"/>
    <property type="molecule type" value="Genomic_DNA"/>
</dbReference>
<evidence type="ECO:0000313" key="13">
    <source>
        <dbReference type="Proteomes" id="UP000319578"/>
    </source>
</evidence>
<evidence type="ECO:0000256" key="6">
    <source>
        <dbReference type="ARBA" id="ARBA00023139"/>
    </source>
</evidence>
<feature type="domain" description="Spore germination GerAC-like C-terminal" evidence="8">
    <location>
        <begin position="213"/>
        <end position="377"/>
    </location>
</feature>
<reference evidence="10 13" key="3">
    <citation type="submission" date="2019-06" db="EMBL/GenBank/DDBJ databases">
        <title>Whole genome shotgun sequence of Brevibacillus reuszeri NBRC 15719.</title>
        <authorList>
            <person name="Hosoyama A."/>
            <person name="Uohara A."/>
            <person name="Ohji S."/>
            <person name="Ichikawa N."/>
        </authorList>
    </citation>
    <scope>NUCLEOTIDE SEQUENCE [LARGE SCALE GENOMIC DNA]</scope>
    <source>
        <strain evidence="10 13">NBRC 15719</strain>
    </source>
</reference>
<evidence type="ECO:0000256" key="7">
    <source>
        <dbReference type="ARBA" id="ARBA00023288"/>
    </source>
</evidence>
<dbReference type="Proteomes" id="UP000319578">
    <property type="component" value="Unassembled WGS sequence"/>
</dbReference>
<dbReference type="AlphaFoldDB" id="A0A0K9YNT3"/>
<comment type="subcellular location">
    <subcellularLocation>
        <location evidence="1">Membrane</location>
        <topology evidence="1">Lipid-anchor</topology>
    </subcellularLocation>
</comment>
<sequence>MKKIILIPLSLLCILMQSGCWDRIEINDLAIITAVAFDKASEKEIELSAQVFIPRSFSGGTASSSSNKSPVTLSRTTKGVNVADALSKMQANLPRKVFWGHCKIYIYGEELAKEGITELVDFLTRHPEPRNRAYMYVSKGKAKEMLSLTPTLEINSAEVVRKLSGLDVGMKVTLLELQKMLEGNEKTAVLPMISIMKPEKAAQPMKTNPYLIGTAVFKDGKMSGLLSERYTRGAMWIRNEIASTTVTVKAKSVRGFVSLNPIREVTKLIPKIENGKWKMLVEVETEGDLIQNGTNLDLTVPKLMKIMENALRDDIETRIKGTLAMAQKELKADIFDFATHFRRKYPREFAAVKDKWEQVFPKVEVEVVVKAYIRRPGLSTIPGGIPESEVRKK</sequence>
<dbReference type="OrthoDB" id="9816067at2"/>
<evidence type="ECO:0000259" key="9">
    <source>
        <dbReference type="Pfam" id="PF25198"/>
    </source>
</evidence>
<keyword evidence="3" id="KW-0309">Germination</keyword>
<accession>A0A0K9YNT3</accession>
<evidence type="ECO:0000313" key="11">
    <source>
        <dbReference type="EMBL" id="KNB70378.1"/>
    </source>
</evidence>
<dbReference type="EMBL" id="BJON01000023">
    <property type="protein sequence ID" value="GED71774.1"/>
    <property type="molecule type" value="Genomic_DNA"/>
</dbReference>
<evidence type="ECO:0000313" key="10">
    <source>
        <dbReference type="EMBL" id="GED71774.1"/>
    </source>
</evidence>
<dbReference type="Gene3D" id="6.20.190.10">
    <property type="entry name" value="Nutrient germinant receptor protein C, domain 1"/>
    <property type="match status" value="1"/>
</dbReference>
<comment type="caution">
    <text evidence="11">The sequence shown here is derived from an EMBL/GenBank/DDBJ whole genome shotgun (WGS) entry which is preliminary data.</text>
</comment>
<evidence type="ECO:0000259" key="8">
    <source>
        <dbReference type="Pfam" id="PF05504"/>
    </source>
</evidence>
<dbReference type="RefSeq" id="WP_049739355.1">
    <property type="nucleotide sequence ID" value="NZ_BJON01000023.1"/>
</dbReference>
<keyword evidence="5" id="KW-0472">Membrane</keyword>
<feature type="domain" description="Spore germination protein N-terminal" evidence="9">
    <location>
        <begin position="22"/>
        <end position="195"/>
    </location>
</feature>
<organism evidence="11 12">
    <name type="scientific">Brevibacillus reuszeri</name>
    <dbReference type="NCBI Taxonomy" id="54915"/>
    <lineage>
        <taxon>Bacteria</taxon>
        <taxon>Bacillati</taxon>
        <taxon>Bacillota</taxon>
        <taxon>Bacilli</taxon>
        <taxon>Bacillales</taxon>
        <taxon>Paenibacillaceae</taxon>
        <taxon>Brevibacillus</taxon>
    </lineage>
</organism>
<dbReference type="InterPro" id="IPR046953">
    <property type="entry name" value="Spore_GerAC-like_C"/>
</dbReference>
<evidence type="ECO:0000256" key="2">
    <source>
        <dbReference type="ARBA" id="ARBA00007886"/>
    </source>
</evidence>
<evidence type="ECO:0000313" key="12">
    <source>
        <dbReference type="Proteomes" id="UP000036834"/>
    </source>
</evidence>
<dbReference type="Pfam" id="PF05504">
    <property type="entry name" value="Spore_GerAC"/>
    <property type="match status" value="1"/>
</dbReference>
<keyword evidence="4" id="KW-0732">Signal</keyword>
<dbReference type="STRING" id="54915.ADS79_15645"/>
<dbReference type="Proteomes" id="UP000036834">
    <property type="component" value="Unassembled WGS sequence"/>
</dbReference>
<dbReference type="Pfam" id="PF25198">
    <property type="entry name" value="Spore_GerAC_N"/>
    <property type="match status" value="1"/>
</dbReference>
<name>A0A0K9YNT3_9BACL</name>
<dbReference type="Gene3D" id="3.30.300.210">
    <property type="entry name" value="Nutrient germinant receptor protein C, domain 3"/>
    <property type="match status" value="1"/>
</dbReference>
<dbReference type="GO" id="GO:0016020">
    <property type="term" value="C:membrane"/>
    <property type="evidence" value="ECO:0007669"/>
    <property type="project" value="UniProtKB-SubCell"/>
</dbReference>
<keyword evidence="7" id="KW-0449">Lipoprotein</keyword>
<proteinExistence type="inferred from homology"/>
<evidence type="ECO:0000256" key="1">
    <source>
        <dbReference type="ARBA" id="ARBA00004635"/>
    </source>
</evidence>
<reference evidence="11" key="2">
    <citation type="submission" date="2015-07" db="EMBL/GenBank/DDBJ databases">
        <title>MeaNS - Measles Nucleotide Surveillance Program.</title>
        <authorList>
            <person name="Tran T."/>
            <person name="Druce J."/>
        </authorList>
    </citation>
    <scope>NUCLEOTIDE SEQUENCE</scope>
    <source>
        <strain evidence="11">DSM 9887</strain>
    </source>
</reference>
<keyword evidence="13" id="KW-1185">Reference proteome</keyword>
<evidence type="ECO:0000256" key="5">
    <source>
        <dbReference type="ARBA" id="ARBA00023136"/>
    </source>
</evidence>
<dbReference type="PANTHER" id="PTHR35789:SF1">
    <property type="entry name" value="SPORE GERMINATION PROTEIN B3"/>
    <property type="match status" value="1"/>
</dbReference>
<dbReference type="PATRIC" id="fig|54915.3.peg.2143"/>
<comment type="similarity">
    <text evidence="2">Belongs to the GerABKC lipoprotein family.</text>
</comment>
<dbReference type="InterPro" id="IPR057336">
    <property type="entry name" value="GerAC_N"/>
</dbReference>
<keyword evidence="6" id="KW-0564">Palmitate</keyword>
<dbReference type="PANTHER" id="PTHR35789">
    <property type="entry name" value="SPORE GERMINATION PROTEIN B3"/>
    <property type="match status" value="1"/>
</dbReference>
<dbReference type="GO" id="GO:0009847">
    <property type="term" value="P:spore germination"/>
    <property type="evidence" value="ECO:0007669"/>
    <property type="project" value="InterPro"/>
</dbReference>
<reference evidence="12" key="1">
    <citation type="submission" date="2015-07" db="EMBL/GenBank/DDBJ databases">
        <title>Genome sequencing project for genomic taxonomy and phylogenomics of Bacillus-like bacteria.</title>
        <authorList>
            <person name="Liu B."/>
            <person name="Wang J."/>
            <person name="Zhu Y."/>
            <person name="Liu G."/>
            <person name="Chen Q."/>
            <person name="Chen Z."/>
            <person name="Lan J."/>
            <person name="Che J."/>
            <person name="Ge C."/>
            <person name="Shi H."/>
            <person name="Pan Z."/>
            <person name="Liu X."/>
        </authorList>
    </citation>
    <scope>NUCLEOTIDE SEQUENCE [LARGE SCALE GENOMIC DNA]</scope>
    <source>
        <strain evidence="12">DSM 9887</strain>
    </source>
</reference>
<dbReference type="NCBIfam" id="TIGR02887">
    <property type="entry name" value="spore_ger_x_C"/>
    <property type="match status" value="1"/>
</dbReference>
<protein>
    <submittedName>
        <fullName evidence="10">Spore germination protein KC</fullName>
    </submittedName>
    <submittedName>
        <fullName evidence="11">Spore gernimation protein GerC</fullName>
    </submittedName>
</protein>